<evidence type="ECO:0000313" key="1">
    <source>
        <dbReference type="EMBL" id="GAN55264.1"/>
    </source>
</evidence>
<dbReference type="STRING" id="1231623.Tasa_041_059"/>
<dbReference type="RefSeq" id="WP_053053874.1">
    <property type="nucleotide sequence ID" value="NZ_BALE01000041.1"/>
</dbReference>
<reference evidence="1 2" key="1">
    <citation type="submission" date="2012-10" db="EMBL/GenBank/DDBJ databases">
        <title>Genome sequencing of Tanticharoenia sakaeratensis NBRC 103193.</title>
        <authorList>
            <person name="Azuma Y."/>
            <person name="Hadano H."/>
            <person name="Hirakawa H."/>
            <person name="Matsushita K."/>
        </authorList>
    </citation>
    <scope>NUCLEOTIDE SEQUENCE [LARGE SCALE GENOMIC DNA]</scope>
    <source>
        <strain evidence="1 2">NBRC 103193</strain>
    </source>
</reference>
<dbReference type="AlphaFoldDB" id="A0A0D6MNM4"/>
<dbReference type="Pfam" id="PF09669">
    <property type="entry name" value="Phage_pRha"/>
    <property type="match status" value="1"/>
</dbReference>
<gene>
    <name evidence="1" type="ORF">Tasa_041_059</name>
</gene>
<organism evidence="1 2">
    <name type="scientific">Tanticharoenia sakaeratensis NBRC 103193</name>
    <dbReference type="NCBI Taxonomy" id="1231623"/>
    <lineage>
        <taxon>Bacteria</taxon>
        <taxon>Pseudomonadati</taxon>
        <taxon>Pseudomonadota</taxon>
        <taxon>Alphaproteobacteria</taxon>
        <taxon>Acetobacterales</taxon>
        <taxon>Acetobacteraceae</taxon>
        <taxon>Tanticharoenia</taxon>
    </lineage>
</organism>
<name>A0A0D6MNM4_9PROT</name>
<accession>A0A0D6MNM4</accession>
<protein>
    <recommendedName>
        <fullName evidence="3">Antirepressor protein C-terminal domain-containing protein</fullName>
    </recommendedName>
</protein>
<dbReference type="Proteomes" id="UP000032679">
    <property type="component" value="Unassembled WGS sequence"/>
</dbReference>
<evidence type="ECO:0008006" key="3">
    <source>
        <dbReference type="Google" id="ProtNLM"/>
    </source>
</evidence>
<sequence length="329" mass="35815">MTADSTNTSIASSAILSAAVGLTMSSREIAELTGKEHKNVIRDIEGMIGALEKDGSNLIHQANSMGYVRHKDARGYTSSIDLTQDLTYNLVLGYDAARRLKVVRRWMDLEHGAAQPNATTLSREQEIAITALRADIQRASLQMNRLVDTTVLEIMGVTKSDRKRRPRTELTGIQHANGMFRSLLSFNKATGLDRNQAILAANAAVKRETGIDLMAISGTTHLTAIETDQLLTPTAIGQRCNGLGAQAINRALRAMGYQAKEKVGRDEVWLPTKAGEPYAVMQDTGKAHTDGTPVRQLKWRANVVARVEEWLASAPGGDVPFARTPEPVS</sequence>
<keyword evidence="2" id="KW-1185">Reference proteome</keyword>
<dbReference type="OrthoDB" id="7225519at2"/>
<evidence type="ECO:0000313" key="2">
    <source>
        <dbReference type="Proteomes" id="UP000032679"/>
    </source>
</evidence>
<dbReference type="InterPro" id="IPR014054">
    <property type="entry name" value="Phage_regulatory_Rha"/>
</dbReference>
<proteinExistence type="predicted"/>
<dbReference type="EMBL" id="BALE01000041">
    <property type="protein sequence ID" value="GAN55264.1"/>
    <property type="molecule type" value="Genomic_DNA"/>
</dbReference>
<comment type="caution">
    <text evidence="1">The sequence shown here is derived from an EMBL/GenBank/DDBJ whole genome shotgun (WGS) entry which is preliminary data.</text>
</comment>